<dbReference type="RefSeq" id="WP_157307094.1">
    <property type="nucleotide sequence ID" value="NZ_WRXN01000006.1"/>
</dbReference>
<protein>
    <submittedName>
        <fullName evidence="1">Uncharacterized protein</fullName>
    </submittedName>
</protein>
<evidence type="ECO:0000313" key="2">
    <source>
        <dbReference type="Proteomes" id="UP000461730"/>
    </source>
</evidence>
<dbReference type="EMBL" id="WRXN01000006">
    <property type="protein sequence ID" value="MVT09650.1"/>
    <property type="molecule type" value="Genomic_DNA"/>
</dbReference>
<reference evidence="1 2" key="1">
    <citation type="submission" date="2019-12" db="EMBL/GenBank/DDBJ databases">
        <title>Chitinophaga sp. strain ysch24 (GDMCC 1.1355), whole genome shotgun sequence.</title>
        <authorList>
            <person name="Zhang X."/>
        </authorList>
    </citation>
    <scope>NUCLEOTIDE SEQUENCE [LARGE SCALE GENOMIC DNA]</scope>
    <source>
        <strain evidence="2">ysch24</strain>
    </source>
</reference>
<name>A0A7K1U5M7_9BACT</name>
<evidence type="ECO:0000313" key="1">
    <source>
        <dbReference type="EMBL" id="MVT09650.1"/>
    </source>
</evidence>
<dbReference type="Proteomes" id="UP000461730">
    <property type="component" value="Unassembled WGS sequence"/>
</dbReference>
<accession>A0A7K1U5M7</accession>
<sequence length="291" mass="34625">MRTILPLQQLTGAVQAMFGCEDWQTDAEHRHYYLQAETAIENFYIALDECMVSIKNDDVLHRYIRHCQHRIASLADMLPLSYMQGLQDPRADDYNPYPDMKLDICVQLLQLLRHMYTDYHDYFIHDRIIPLTYREHERKDMETECMIIHTWLQHAEPEVMPMKMMVLDMFNELQAETVNTLTYQQVDYIGLFIDMMMDLWKTGTEILCADDLRNYLLCMNFNTPEFFRYMQQHIITILDSCEDDVDRLHTIGNILNDLEEQVIVPDMAFDGKEKTINKMLVEWLIKEALSE</sequence>
<gene>
    <name evidence="1" type="ORF">GO493_15380</name>
</gene>
<dbReference type="PROSITE" id="PS51257">
    <property type="entry name" value="PROKAR_LIPOPROTEIN"/>
    <property type="match status" value="1"/>
</dbReference>
<organism evidence="1 2">
    <name type="scientific">Chitinophaga tropicalis</name>
    <dbReference type="NCBI Taxonomy" id="2683588"/>
    <lineage>
        <taxon>Bacteria</taxon>
        <taxon>Pseudomonadati</taxon>
        <taxon>Bacteroidota</taxon>
        <taxon>Chitinophagia</taxon>
        <taxon>Chitinophagales</taxon>
        <taxon>Chitinophagaceae</taxon>
        <taxon>Chitinophaga</taxon>
    </lineage>
</organism>
<keyword evidence="2" id="KW-1185">Reference proteome</keyword>
<proteinExistence type="predicted"/>
<dbReference type="AlphaFoldDB" id="A0A7K1U5M7"/>
<comment type="caution">
    <text evidence="1">The sequence shown here is derived from an EMBL/GenBank/DDBJ whole genome shotgun (WGS) entry which is preliminary data.</text>
</comment>